<proteinExistence type="predicted"/>
<name>A0ABT1YTJ7_9BACL</name>
<dbReference type="InterPro" id="IPR007383">
    <property type="entry name" value="DUF445"/>
</dbReference>
<keyword evidence="1" id="KW-0812">Transmembrane</keyword>
<accession>A0ABT1YTJ7</accession>
<dbReference type="PANTHER" id="PTHR38442">
    <property type="entry name" value="INNER MEMBRANE PROTEIN-RELATED"/>
    <property type="match status" value="1"/>
</dbReference>
<evidence type="ECO:0000313" key="3">
    <source>
        <dbReference type="Proteomes" id="UP001300012"/>
    </source>
</evidence>
<keyword evidence="1" id="KW-1133">Transmembrane helix</keyword>
<protein>
    <submittedName>
        <fullName evidence="2">DUF445 domain-containing protein</fullName>
    </submittedName>
</protein>
<keyword evidence="3" id="KW-1185">Reference proteome</keyword>
<reference evidence="2 3" key="1">
    <citation type="submission" date="2022-08" db="EMBL/GenBank/DDBJ databases">
        <title>Paenibacillus endoradicis sp. nov., Paenibacillus radicibacter sp. nov and Paenibacillus pararadicis sp. nov., three cold-adapted plant growth-promoting bacteria isolated from root of Larix gmelinii in Great Khingan.</title>
        <authorList>
            <person name="Xue H."/>
        </authorList>
    </citation>
    <scope>NUCLEOTIDE SEQUENCE [LARGE SCALE GENOMIC DNA]</scope>
    <source>
        <strain evidence="2 3">N5-1-1-5</strain>
    </source>
</reference>
<dbReference type="EMBL" id="JANQBD010000045">
    <property type="protein sequence ID" value="MCR8636511.1"/>
    <property type="molecule type" value="Genomic_DNA"/>
</dbReference>
<dbReference type="Proteomes" id="UP001300012">
    <property type="component" value="Unassembled WGS sequence"/>
</dbReference>
<feature type="transmembrane region" description="Helical" evidence="1">
    <location>
        <begin position="395"/>
        <end position="415"/>
    </location>
</feature>
<feature type="transmembrane region" description="Helical" evidence="1">
    <location>
        <begin position="12"/>
        <end position="32"/>
    </location>
</feature>
<organism evidence="2 3">
    <name type="scientific">Paenibacillus radicis</name>
    <name type="common">ex Xue et al. 2023</name>
    <dbReference type="NCBI Taxonomy" id="2972489"/>
    <lineage>
        <taxon>Bacteria</taxon>
        <taxon>Bacillati</taxon>
        <taxon>Bacillota</taxon>
        <taxon>Bacilli</taxon>
        <taxon>Bacillales</taxon>
        <taxon>Paenibacillaceae</taxon>
        <taxon>Paenibacillus</taxon>
    </lineage>
</organism>
<keyword evidence="1" id="KW-0472">Membrane</keyword>
<dbReference type="PANTHER" id="PTHR38442:SF1">
    <property type="entry name" value="INNER MEMBRANE PROTEIN"/>
    <property type="match status" value="1"/>
</dbReference>
<sequence length="416" mass="46717">MMKGKSKYTATVSLGIMAAGFVGTLFVDGPWVRFLQSGFEAGLVGGLADWFAVTALFRHPLGIPIPHTALLPKNRAKVSQAFITTIQEDLLSKKSIMDKLAQVPIIIRLLRGAEQQLATDGAKAGIAKISEFAIQQIPLEKLAAYGEKEIIRLLGTLDLRSLIDKTLGQAYARGYDEKAFDFVLDMAEKLVRKNEIRDRMGVMAVQALAHLKTNGLMQFALNAFVGFFNEEKLGSLIQQFMLTGIEGLRSKENANRQAVMEALRDWLNKPEHQENIALELEKWKEQLATEWKLGDKLLVLLQRLQTQALEWVREEQFAENHVIPFLSRMIKQIEENEDLLNRMELGLREQIARLIEANHHKIGALIKENIDRFDDATLIELMEDKIGGDLQWIRVNGAICGFLIGLVLAGVHAIVQ</sequence>
<gene>
    <name evidence="2" type="ORF">NV381_35580</name>
</gene>
<evidence type="ECO:0000256" key="1">
    <source>
        <dbReference type="SAM" id="Phobius"/>
    </source>
</evidence>
<evidence type="ECO:0000313" key="2">
    <source>
        <dbReference type="EMBL" id="MCR8636511.1"/>
    </source>
</evidence>
<dbReference type="RefSeq" id="WP_258218010.1">
    <property type="nucleotide sequence ID" value="NZ_JANQBD010000045.1"/>
</dbReference>
<comment type="caution">
    <text evidence="2">The sequence shown here is derived from an EMBL/GenBank/DDBJ whole genome shotgun (WGS) entry which is preliminary data.</text>
</comment>
<dbReference type="Pfam" id="PF04286">
    <property type="entry name" value="DUF445"/>
    <property type="match status" value="1"/>
</dbReference>